<evidence type="ECO:0000313" key="2">
    <source>
        <dbReference type="Proteomes" id="UP001597520"/>
    </source>
</evidence>
<gene>
    <name evidence="1" type="ORF">ACFSUB_08260</name>
</gene>
<dbReference type="RefSeq" id="WP_380712702.1">
    <property type="nucleotide sequence ID" value="NZ_JBHUML010000002.1"/>
</dbReference>
<protein>
    <submittedName>
        <fullName evidence="1">HK97 gp10 family phage protein</fullName>
    </submittedName>
</protein>
<dbReference type="InterPro" id="IPR010064">
    <property type="entry name" value="HK97-gp10_tail"/>
</dbReference>
<dbReference type="Proteomes" id="UP001597520">
    <property type="component" value="Unassembled WGS sequence"/>
</dbReference>
<accession>A0ABW5T1P6</accession>
<proteinExistence type="predicted"/>
<organism evidence="1 2">
    <name type="scientific">Salibacterium lacus</name>
    <dbReference type="NCBI Taxonomy" id="1898109"/>
    <lineage>
        <taxon>Bacteria</taxon>
        <taxon>Bacillati</taxon>
        <taxon>Bacillota</taxon>
        <taxon>Bacilli</taxon>
        <taxon>Bacillales</taxon>
        <taxon>Bacillaceae</taxon>
    </lineage>
</organism>
<reference evidence="2" key="1">
    <citation type="journal article" date="2019" name="Int. J. Syst. Evol. Microbiol.">
        <title>The Global Catalogue of Microorganisms (GCM) 10K type strain sequencing project: providing services to taxonomists for standard genome sequencing and annotation.</title>
        <authorList>
            <consortium name="The Broad Institute Genomics Platform"/>
            <consortium name="The Broad Institute Genome Sequencing Center for Infectious Disease"/>
            <person name="Wu L."/>
            <person name="Ma J."/>
        </authorList>
    </citation>
    <scope>NUCLEOTIDE SEQUENCE [LARGE SCALE GENOMIC DNA]</scope>
    <source>
        <strain evidence="2">KCTC 33792</strain>
    </source>
</reference>
<name>A0ABW5T1P6_9BACI</name>
<dbReference type="EMBL" id="JBHUML010000002">
    <property type="protein sequence ID" value="MFD2705458.1"/>
    <property type="molecule type" value="Genomic_DNA"/>
</dbReference>
<dbReference type="Pfam" id="PF04883">
    <property type="entry name" value="HK97-gp10_like"/>
    <property type="match status" value="1"/>
</dbReference>
<keyword evidence="2" id="KW-1185">Reference proteome</keyword>
<sequence>MIDLQKEISQALSEYTDEVTEELDEAKKKVAKESAKTLKRTSPSLTGDYAKGWRAKKVGNAWVVHNKTDYQLTHLLEKGHAKRGGGRVPAQPHIRPVEQEAIEEFENRIERAIRG</sequence>
<evidence type="ECO:0000313" key="1">
    <source>
        <dbReference type="EMBL" id="MFD2705458.1"/>
    </source>
</evidence>
<comment type="caution">
    <text evidence="1">The sequence shown here is derived from an EMBL/GenBank/DDBJ whole genome shotgun (WGS) entry which is preliminary data.</text>
</comment>